<gene>
    <name evidence="1" type="ORF">R3W88_008077</name>
</gene>
<name>A0AAV9M7K9_9SOLN</name>
<reference evidence="1 2" key="1">
    <citation type="submission" date="2023-10" db="EMBL/GenBank/DDBJ databases">
        <title>Genome-Wide Identification Analysis in wild type Solanum Pinnatisectum Reveals Some Genes Defensing Phytophthora Infestans.</title>
        <authorList>
            <person name="Sun C."/>
        </authorList>
    </citation>
    <scope>NUCLEOTIDE SEQUENCE [LARGE SCALE GENOMIC DNA]</scope>
    <source>
        <strain evidence="1">LQN</strain>
        <tissue evidence="1">Leaf</tissue>
    </source>
</reference>
<evidence type="ECO:0000313" key="2">
    <source>
        <dbReference type="Proteomes" id="UP001311915"/>
    </source>
</evidence>
<organism evidence="1 2">
    <name type="scientific">Solanum pinnatisectum</name>
    <name type="common">tansyleaf nightshade</name>
    <dbReference type="NCBI Taxonomy" id="50273"/>
    <lineage>
        <taxon>Eukaryota</taxon>
        <taxon>Viridiplantae</taxon>
        <taxon>Streptophyta</taxon>
        <taxon>Embryophyta</taxon>
        <taxon>Tracheophyta</taxon>
        <taxon>Spermatophyta</taxon>
        <taxon>Magnoliopsida</taxon>
        <taxon>eudicotyledons</taxon>
        <taxon>Gunneridae</taxon>
        <taxon>Pentapetalae</taxon>
        <taxon>asterids</taxon>
        <taxon>lamiids</taxon>
        <taxon>Solanales</taxon>
        <taxon>Solanaceae</taxon>
        <taxon>Solanoideae</taxon>
        <taxon>Solaneae</taxon>
        <taxon>Solanum</taxon>
    </lineage>
</organism>
<evidence type="ECO:0008006" key="3">
    <source>
        <dbReference type="Google" id="ProtNLM"/>
    </source>
</evidence>
<dbReference type="AlphaFoldDB" id="A0AAV9M7K9"/>
<proteinExistence type="predicted"/>
<comment type="caution">
    <text evidence="1">The sequence shown here is derived from an EMBL/GenBank/DDBJ whole genome shotgun (WGS) entry which is preliminary data.</text>
</comment>
<accession>A0AAV9M7K9</accession>
<dbReference type="EMBL" id="JAWPEI010000002">
    <property type="protein sequence ID" value="KAK4733816.1"/>
    <property type="molecule type" value="Genomic_DNA"/>
</dbReference>
<sequence length="131" mass="15318">MSPYQLLYGKSCHLPIELEHKAMWAMKKLNLDWGAASNERMNDLNMLDEFHLKSYENLALYKEKMKRLRLFALKSKWTGPFFLTKVLPHGAVELENSEGTRFMVNGKRIKIYPGNTESVQEVVEAYYLDEV</sequence>
<evidence type="ECO:0000313" key="1">
    <source>
        <dbReference type="EMBL" id="KAK4733816.1"/>
    </source>
</evidence>
<protein>
    <recommendedName>
        <fullName evidence="3">Reverse transcriptase domain-containing protein</fullName>
    </recommendedName>
</protein>
<dbReference type="Proteomes" id="UP001311915">
    <property type="component" value="Unassembled WGS sequence"/>
</dbReference>
<keyword evidence="2" id="KW-1185">Reference proteome</keyword>